<dbReference type="PANTHER" id="PTHR45814">
    <property type="entry name" value="HISTONE-LYSINE N-METHYLTRANSFERASE SETD1"/>
    <property type="match status" value="1"/>
</dbReference>
<organism evidence="17 18">
    <name type="scientific">Polyrhizophydium stewartii</name>
    <dbReference type="NCBI Taxonomy" id="2732419"/>
    <lineage>
        <taxon>Eukaryota</taxon>
        <taxon>Fungi</taxon>
        <taxon>Fungi incertae sedis</taxon>
        <taxon>Chytridiomycota</taxon>
        <taxon>Chytridiomycota incertae sedis</taxon>
        <taxon>Chytridiomycetes</taxon>
        <taxon>Rhizophydiales</taxon>
        <taxon>Rhizophydiales incertae sedis</taxon>
        <taxon>Polyrhizophydium</taxon>
    </lineage>
</organism>
<name>A0ABR4NDT6_9FUNG</name>
<dbReference type="SMART" id="SM00508">
    <property type="entry name" value="PostSET"/>
    <property type="match status" value="1"/>
</dbReference>
<reference evidence="17 18" key="1">
    <citation type="submission" date="2023-09" db="EMBL/GenBank/DDBJ databases">
        <title>Pangenome analysis of Batrachochytrium dendrobatidis and related Chytrids.</title>
        <authorList>
            <person name="Yacoub M.N."/>
            <person name="Stajich J.E."/>
            <person name="James T.Y."/>
        </authorList>
    </citation>
    <scope>NUCLEOTIDE SEQUENCE [LARGE SCALE GENOMIC DNA]</scope>
    <source>
        <strain evidence="17 18">JEL0888</strain>
    </source>
</reference>
<evidence type="ECO:0000256" key="12">
    <source>
        <dbReference type="ARBA" id="ARBA00047583"/>
    </source>
</evidence>
<gene>
    <name evidence="17" type="primary">SET1</name>
    <name evidence="17" type="ORF">HK105_202566</name>
</gene>
<dbReference type="EMBL" id="JADGIZ020000009">
    <property type="protein sequence ID" value="KAL2917693.1"/>
    <property type="molecule type" value="Genomic_DNA"/>
</dbReference>
<feature type="compositionally biased region" description="Polar residues" evidence="14">
    <location>
        <begin position="140"/>
        <end position="150"/>
    </location>
</feature>
<evidence type="ECO:0000256" key="13">
    <source>
        <dbReference type="ARBA" id="ARBA00049129"/>
    </source>
</evidence>
<evidence type="ECO:0000256" key="6">
    <source>
        <dbReference type="ARBA" id="ARBA00022853"/>
    </source>
</evidence>
<keyword evidence="10" id="KW-0539">Nucleus</keyword>
<evidence type="ECO:0000256" key="1">
    <source>
        <dbReference type="ARBA" id="ARBA00004123"/>
    </source>
</evidence>
<feature type="domain" description="Post-SET" evidence="16">
    <location>
        <begin position="787"/>
        <end position="803"/>
    </location>
</feature>
<protein>
    <recommendedName>
        <fullName evidence="2">[histone H3]-lysine(4) N-trimethyltransferase</fullName>
        <ecNumber evidence="2">2.1.1.354</ecNumber>
    </recommendedName>
</protein>
<evidence type="ECO:0000259" key="15">
    <source>
        <dbReference type="PROSITE" id="PS50280"/>
    </source>
</evidence>
<keyword evidence="18" id="KW-1185">Reference proteome</keyword>
<comment type="catalytic activity">
    <reaction evidence="11">
        <text>L-lysyl(4)-[histone H3] + 3 S-adenosyl-L-methionine = N(6),N(6),N(6)-trimethyl-L-lysyl(4)-[histone H3] + 3 S-adenosyl-L-homocysteine + 3 H(+)</text>
        <dbReference type="Rhea" id="RHEA:60260"/>
        <dbReference type="Rhea" id="RHEA-COMP:15537"/>
        <dbReference type="Rhea" id="RHEA-COMP:15547"/>
        <dbReference type="ChEBI" id="CHEBI:15378"/>
        <dbReference type="ChEBI" id="CHEBI:29969"/>
        <dbReference type="ChEBI" id="CHEBI:57856"/>
        <dbReference type="ChEBI" id="CHEBI:59789"/>
        <dbReference type="ChEBI" id="CHEBI:61961"/>
        <dbReference type="EC" id="2.1.1.354"/>
    </reaction>
</comment>
<feature type="compositionally biased region" description="Basic and acidic residues" evidence="14">
    <location>
        <begin position="154"/>
        <end position="196"/>
    </location>
</feature>
<dbReference type="CDD" id="cd19169">
    <property type="entry name" value="SET_SETD1"/>
    <property type="match status" value="1"/>
</dbReference>
<dbReference type="GO" id="GO:0140999">
    <property type="term" value="F:histone H3K4 trimethyltransferase activity"/>
    <property type="evidence" value="ECO:0007669"/>
    <property type="project" value="UniProtKB-EC"/>
</dbReference>
<dbReference type="InterPro" id="IPR046341">
    <property type="entry name" value="SET_dom_sf"/>
</dbReference>
<comment type="subcellular location">
    <subcellularLocation>
        <location evidence="1">Nucleus</location>
    </subcellularLocation>
</comment>
<keyword evidence="9" id="KW-0804">Transcription</keyword>
<dbReference type="Gene3D" id="2.170.270.10">
    <property type="entry name" value="SET domain"/>
    <property type="match status" value="1"/>
</dbReference>
<dbReference type="GO" id="GO:0032259">
    <property type="term" value="P:methylation"/>
    <property type="evidence" value="ECO:0007669"/>
    <property type="project" value="UniProtKB-KW"/>
</dbReference>
<sequence>MLAHQRSLPELPFDSLRAFDDRRLPIEPRELGRQHSEANESYIIGGAVQLITGPLIAAVEKDFRVRVLATMFSDFLAAFQEQQAKQPKLKPNAYPTVEAHANTGRIKSDSLLTQTEPLSGVAGASREAPELPHSLKQDLGISQINSNSAPTVVDEERTSLDTDKPARDGNVKETDQVLEVDFDRTAARRKDKHDAEYGSDPSDDDSDRVNRSSFSRSRDQRAREWMAISADDDGAPESEFGALGFGSGLAGPADALTLASESSSESVEKELGFVSRLATEDARASTQPSTPDPPDAAADVALDTRDVDMQHEAPDADSRFSELDPASGPVEQARSGTAEPGSAHGDPSCKSKSKSRSSGKQSSKKSKSSKRVAQPVPIVPRPRPVRTPAVWPDDDDGDETMRPNAPLFGGVHLAREDTTMAIATDQSSQIADGYASDVSLDLETVDWSAFMGTSEEERMYLRRAFELDQRARRQRREERRMQLRSAVAARWGRILAETTPSDKLLPTGLAGFASAALAGSSADTGDASVVPGAANAPSSDADGDDSQCARTRPCLRRTYLEKMQQSANAQAPLATPVAEAGGQLPVLPTSLTVRSPTQGIMGGTTRSFRGGVAGSGYERSANTASDLQKKGVALGLGLGLASSLGLGVDAIDALSFSQLKARQKRIKFAKSTIHDWGLFAMERIDANDLVIEYIGEIIRQKVADHREKAYEASGIGSSYLFRIDEDTIIDATKTGNLARFINHCCEPNCSAKVINVDGTKRIVIYTHRDIEEGEELTYDYKFPIEDNKIPCLCGAKNCRGTLN</sequence>
<dbReference type="PROSITE" id="PS50280">
    <property type="entry name" value="SET"/>
    <property type="match status" value="1"/>
</dbReference>
<keyword evidence="6" id="KW-0156">Chromatin regulator</keyword>
<evidence type="ECO:0000256" key="7">
    <source>
        <dbReference type="ARBA" id="ARBA00022884"/>
    </source>
</evidence>
<dbReference type="SUPFAM" id="SSF82199">
    <property type="entry name" value="SET domain"/>
    <property type="match status" value="1"/>
</dbReference>
<feature type="compositionally biased region" description="Basic and acidic residues" evidence="14">
    <location>
        <begin position="302"/>
        <end position="322"/>
    </location>
</feature>
<feature type="region of interest" description="Disordered" evidence="14">
    <location>
        <begin position="248"/>
        <end position="399"/>
    </location>
</feature>
<dbReference type="Pfam" id="PF00856">
    <property type="entry name" value="SET"/>
    <property type="match status" value="1"/>
</dbReference>
<evidence type="ECO:0000259" key="16">
    <source>
        <dbReference type="PROSITE" id="PS50868"/>
    </source>
</evidence>
<keyword evidence="4 17" id="KW-0808">Transferase</keyword>
<evidence type="ECO:0000256" key="4">
    <source>
        <dbReference type="ARBA" id="ARBA00022679"/>
    </source>
</evidence>
<comment type="catalytic activity">
    <reaction evidence="13">
        <text>N(6),N(6)-dimethyl-L-lysyl(4)-[histone H3] + S-adenosyl-L-methionine = N(6),N(6),N(6)-trimethyl-L-lysyl(4)-[histone H3] + S-adenosyl-L-homocysteine + H(+)</text>
        <dbReference type="Rhea" id="RHEA:60272"/>
        <dbReference type="Rhea" id="RHEA-COMP:15537"/>
        <dbReference type="Rhea" id="RHEA-COMP:15540"/>
        <dbReference type="ChEBI" id="CHEBI:15378"/>
        <dbReference type="ChEBI" id="CHEBI:57856"/>
        <dbReference type="ChEBI" id="CHEBI:59789"/>
        <dbReference type="ChEBI" id="CHEBI:61961"/>
        <dbReference type="ChEBI" id="CHEBI:61976"/>
    </reaction>
</comment>
<evidence type="ECO:0000256" key="3">
    <source>
        <dbReference type="ARBA" id="ARBA00022603"/>
    </source>
</evidence>
<dbReference type="EC" id="2.1.1.354" evidence="2"/>
<keyword evidence="8" id="KW-0805">Transcription regulation</keyword>
<feature type="domain" description="SET" evidence="15">
    <location>
        <begin position="664"/>
        <end position="781"/>
    </location>
</feature>
<evidence type="ECO:0000256" key="5">
    <source>
        <dbReference type="ARBA" id="ARBA00022691"/>
    </source>
</evidence>
<evidence type="ECO:0000256" key="14">
    <source>
        <dbReference type="SAM" id="MobiDB-lite"/>
    </source>
</evidence>
<evidence type="ECO:0000313" key="18">
    <source>
        <dbReference type="Proteomes" id="UP001527925"/>
    </source>
</evidence>
<evidence type="ECO:0000256" key="8">
    <source>
        <dbReference type="ARBA" id="ARBA00023015"/>
    </source>
</evidence>
<dbReference type="PANTHER" id="PTHR45814:SF2">
    <property type="entry name" value="HISTONE-LYSINE N-METHYLTRANSFERASE SETD1"/>
    <property type="match status" value="1"/>
</dbReference>
<keyword evidence="3 17" id="KW-0489">Methyltransferase</keyword>
<dbReference type="InterPro" id="IPR037841">
    <property type="entry name" value="SET_SETD1A/B"/>
</dbReference>
<keyword evidence="7" id="KW-0694">RNA-binding</keyword>
<evidence type="ECO:0000313" key="17">
    <source>
        <dbReference type="EMBL" id="KAL2917693.1"/>
    </source>
</evidence>
<comment type="caution">
    <text evidence="17">The sequence shown here is derived from an EMBL/GenBank/DDBJ whole genome shotgun (WGS) entry which is preliminary data.</text>
</comment>
<dbReference type="PROSITE" id="PS50868">
    <property type="entry name" value="POST_SET"/>
    <property type="match status" value="1"/>
</dbReference>
<feature type="region of interest" description="Disordered" evidence="14">
    <location>
        <begin position="523"/>
        <end position="548"/>
    </location>
</feature>
<proteinExistence type="predicted"/>
<evidence type="ECO:0000256" key="9">
    <source>
        <dbReference type="ARBA" id="ARBA00023163"/>
    </source>
</evidence>
<feature type="compositionally biased region" description="Basic residues" evidence="14">
    <location>
        <begin position="351"/>
        <end position="370"/>
    </location>
</feature>
<keyword evidence="5" id="KW-0949">S-adenosyl-L-methionine</keyword>
<dbReference type="InterPro" id="IPR003616">
    <property type="entry name" value="Post-SET_dom"/>
</dbReference>
<dbReference type="SMART" id="SM00317">
    <property type="entry name" value="SET"/>
    <property type="match status" value="1"/>
</dbReference>
<comment type="catalytic activity">
    <reaction evidence="12">
        <text>N(6)-methyl-L-lysyl(4)-[histone H3] + S-adenosyl-L-methionine = N(6),N(6)-dimethyl-L-lysyl(4)-[histone H3] + S-adenosyl-L-homocysteine + H(+)</text>
        <dbReference type="Rhea" id="RHEA:60268"/>
        <dbReference type="Rhea" id="RHEA-COMP:15540"/>
        <dbReference type="Rhea" id="RHEA-COMP:15543"/>
        <dbReference type="ChEBI" id="CHEBI:15378"/>
        <dbReference type="ChEBI" id="CHEBI:57856"/>
        <dbReference type="ChEBI" id="CHEBI:59789"/>
        <dbReference type="ChEBI" id="CHEBI:61929"/>
        <dbReference type="ChEBI" id="CHEBI:61976"/>
    </reaction>
</comment>
<evidence type="ECO:0000256" key="10">
    <source>
        <dbReference type="ARBA" id="ARBA00023242"/>
    </source>
</evidence>
<dbReference type="InterPro" id="IPR001214">
    <property type="entry name" value="SET_dom"/>
</dbReference>
<evidence type="ECO:0000256" key="2">
    <source>
        <dbReference type="ARBA" id="ARBA00012182"/>
    </source>
</evidence>
<dbReference type="InterPro" id="IPR044570">
    <property type="entry name" value="Set1-like"/>
</dbReference>
<feature type="region of interest" description="Disordered" evidence="14">
    <location>
        <begin position="135"/>
        <end position="220"/>
    </location>
</feature>
<dbReference type="Proteomes" id="UP001527925">
    <property type="component" value="Unassembled WGS sequence"/>
</dbReference>
<accession>A0ABR4NDT6</accession>
<evidence type="ECO:0000256" key="11">
    <source>
        <dbReference type="ARBA" id="ARBA00047571"/>
    </source>
</evidence>